<evidence type="ECO:0000313" key="2">
    <source>
        <dbReference type="Proteomes" id="UP000237717"/>
    </source>
</evidence>
<name>A0A2L2LMD1_AGRTU</name>
<accession>A0A2L2LMD1</accession>
<dbReference type="AlphaFoldDB" id="A0A2L2LMD1"/>
<proteinExistence type="predicted"/>
<sequence length="89" mass="10200">MRFTVRKQHAVIYKVKNGTSFDASIQHELSFYLPGTWIGAQQKDMVCAENEKDAIFSPKKRTLRSPFCENTVTFRIKSAYRNGVGIDLI</sequence>
<gene>
    <name evidence="1" type="ORF">At1D1609_54530</name>
</gene>
<evidence type="ECO:0000313" key="1">
    <source>
        <dbReference type="EMBL" id="AVH45485.1"/>
    </source>
</evidence>
<reference evidence="1 2" key="1">
    <citation type="submission" date="2018-02" db="EMBL/GenBank/DDBJ databases">
        <title>Complete genome sequence of Agrobacterium tumefaciens 1D1609.</title>
        <authorList>
            <person name="Cho S.-T."/>
            <person name="Haryono M."/>
            <person name="Chang H.-H."/>
            <person name="Santos M.N."/>
            <person name="Lai E.-M."/>
            <person name="Kuo C.-H."/>
        </authorList>
    </citation>
    <scope>NUCLEOTIDE SEQUENCE [LARGE SCALE GENOMIC DNA]</scope>
    <source>
        <strain evidence="1 2">1D1609</strain>
        <plasmid evidence="2">Plasmid pat1d1609a</plasmid>
    </source>
</reference>
<organism evidence="1 2">
    <name type="scientific">Agrobacterium tumefaciens</name>
    <dbReference type="NCBI Taxonomy" id="358"/>
    <lineage>
        <taxon>Bacteria</taxon>
        <taxon>Pseudomonadati</taxon>
        <taxon>Pseudomonadota</taxon>
        <taxon>Alphaproteobacteria</taxon>
        <taxon>Hyphomicrobiales</taxon>
        <taxon>Rhizobiaceae</taxon>
        <taxon>Rhizobium/Agrobacterium group</taxon>
        <taxon>Agrobacterium</taxon>
        <taxon>Agrobacterium tumefaciens complex</taxon>
    </lineage>
</organism>
<keyword evidence="1" id="KW-0614">Plasmid</keyword>
<dbReference type="Proteomes" id="UP000237717">
    <property type="component" value="Plasmid pAt1D1609a"/>
</dbReference>
<dbReference type="EMBL" id="CP026927">
    <property type="protein sequence ID" value="AVH45485.1"/>
    <property type="molecule type" value="Genomic_DNA"/>
</dbReference>
<protein>
    <submittedName>
        <fullName evidence="1">Uncharacterized protein</fullName>
    </submittedName>
</protein>
<geneLocation type="plasmid" evidence="2">
    <name>pat1d1609a</name>
</geneLocation>